<dbReference type="InterPro" id="IPR017871">
    <property type="entry name" value="ABC_transporter-like_CS"/>
</dbReference>
<dbReference type="EC" id="7.6.2.11" evidence="7"/>
<dbReference type="InterPro" id="IPR027417">
    <property type="entry name" value="P-loop_NTPase"/>
</dbReference>
<comment type="caution">
    <text evidence="9">The sequence shown here is derived from an EMBL/GenBank/DDBJ whole genome shotgun (WGS) entry which is preliminary data.</text>
</comment>
<dbReference type="InterPro" id="IPR008995">
    <property type="entry name" value="Mo/tungstate-bd_C_term_dom"/>
</dbReference>
<evidence type="ECO:0000256" key="4">
    <source>
        <dbReference type="ARBA" id="ARBA00022840"/>
    </source>
</evidence>
<dbReference type="InterPro" id="IPR003593">
    <property type="entry name" value="AAA+_ATPase"/>
</dbReference>
<dbReference type="InterPro" id="IPR005893">
    <property type="entry name" value="PotA-like"/>
</dbReference>
<evidence type="ECO:0000256" key="5">
    <source>
        <dbReference type="ARBA" id="ARBA00022967"/>
    </source>
</evidence>
<dbReference type="SMART" id="SM00382">
    <property type="entry name" value="AAA"/>
    <property type="match status" value="1"/>
</dbReference>
<dbReference type="Pfam" id="PF08402">
    <property type="entry name" value="TOBE_2"/>
    <property type="match status" value="1"/>
</dbReference>
<dbReference type="Proteomes" id="UP000191418">
    <property type="component" value="Unassembled WGS sequence"/>
</dbReference>
<organism evidence="9 10">
    <name type="scientific">Oceanospirillum multiglobuliferum</name>
    <dbReference type="NCBI Taxonomy" id="64969"/>
    <lineage>
        <taxon>Bacteria</taxon>
        <taxon>Pseudomonadati</taxon>
        <taxon>Pseudomonadota</taxon>
        <taxon>Gammaproteobacteria</taxon>
        <taxon>Oceanospirillales</taxon>
        <taxon>Oceanospirillaceae</taxon>
        <taxon>Oceanospirillum</taxon>
    </lineage>
</organism>
<dbReference type="GO" id="GO:0005524">
    <property type="term" value="F:ATP binding"/>
    <property type="evidence" value="ECO:0007669"/>
    <property type="project" value="UniProtKB-KW"/>
</dbReference>
<evidence type="ECO:0000313" key="9">
    <source>
        <dbReference type="EMBL" id="OPX56553.1"/>
    </source>
</evidence>
<keyword evidence="3 7" id="KW-0547">Nucleotide-binding</keyword>
<dbReference type="InterPro" id="IPR050093">
    <property type="entry name" value="ABC_SmlMolc_Importer"/>
</dbReference>
<sequence length="363" mass="40216">MSAVDPIVRFENIQKSYDGEVNIVKNLNLDIERGEFLTLLGPSGSGKSTCLMMLAGFESPTQGTIYLDGQALNKIPPYKRDIGVVFQNYALFPHMSVAENIAFPLGVRKVPKSEIEQRTKKALDMVRLGHLADRKPIQLSGGQQQRIALARALVFEPKLVLLDEPLGALDKNLREQMQIELKHLHENLGVTMVFVTHDQSEALTMSDRIAVFNDGIIQQIDSPTALYERPANEFVATFIGETNVMRGTVEQLINNTCQLRLNSGALIHAEAGAGLQIGQPACLSVRPERIDFTLASDAECNRINGHLAEYIYHGDHIRLRLTLAENDDFMIKVPANHWQGSFTPGQATELCFRASDCRAVPVA</sequence>
<gene>
    <name evidence="7" type="primary">potA</name>
    <name evidence="9" type="ORF">BTE48_03780</name>
</gene>
<keyword evidence="10" id="KW-1185">Reference proteome</keyword>
<dbReference type="GO" id="GO:0015417">
    <property type="term" value="F:ABC-type polyamine transporter activity"/>
    <property type="evidence" value="ECO:0007669"/>
    <property type="project" value="UniProtKB-EC"/>
</dbReference>
<dbReference type="InterPro" id="IPR003439">
    <property type="entry name" value="ABC_transporter-like_ATP-bd"/>
</dbReference>
<dbReference type="STRING" id="64969.SAMN02745127_01806"/>
<comment type="catalytic activity">
    <reaction evidence="7">
        <text>ATP + H2O + polyamine-[polyamine-binding protein]Side 1 = ADP + phosphate + polyamineSide 2 + [polyamine-binding protein]Side 1.</text>
        <dbReference type="EC" id="7.6.2.11"/>
    </reaction>
</comment>
<dbReference type="SUPFAM" id="SSF52540">
    <property type="entry name" value="P-loop containing nucleoside triphosphate hydrolases"/>
    <property type="match status" value="1"/>
</dbReference>
<dbReference type="EMBL" id="MTSM01000003">
    <property type="protein sequence ID" value="OPX56553.1"/>
    <property type="molecule type" value="Genomic_DNA"/>
</dbReference>
<evidence type="ECO:0000256" key="6">
    <source>
        <dbReference type="ARBA" id="ARBA00023136"/>
    </source>
</evidence>
<dbReference type="GO" id="GO:0015847">
    <property type="term" value="P:putrescine transport"/>
    <property type="evidence" value="ECO:0007669"/>
    <property type="project" value="UniProtKB-ARBA"/>
</dbReference>
<keyword evidence="1 7" id="KW-0813">Transport</keyword>
<dbReference type="Gene3D" id="2.40.50.100">
    <property type="match status" value="1"/>
</dbReference>
<comment type="subunit">
    <text evidence="7">The complex is composed of two ATP-binding proteins (PotA), two transmembrane proteins (PotB and PotC) and a solute-binding protein (PotD).</text>
</comment>
<dbReference type="RefSeq" id="WP_078745406.1">
    <property type="nucleotide sequence ID" value="NZ_FUXG01000011.1"/>
</dbReference>
<dbReference type="FunFam" id="3.40.50.300:FF:000133">
    <property type="entry name" value="Spermidine/putrescine import ATP-binding protein PotA"/>
    <property type="match status" value="1"/>
</dbReference>
<dbReference type="NCBIfam" id="TIGR01187">
    <property type="entry name" value="potA"/>
    <property type="match status" value="1"/>
</dbReference>
<dbReference type="Gene3D" id="3.40.50.300">
    <property type="entry name" value="P-loop containing nucleotide triphosphate hydrolases"/>
    <property type="match status" value="1"/>
</dbReference>
<dbReference type="OrthoDB" id="9802264at2"/>
<dbReference type="InterPro" id="IPR013611">
    <property type="entry name" value="Transp-assoc_OB_typ2"/>
</dbReference>
<evidence type="ECO:0000256" key="2">
    <source>
        <dbReference type="ARBA" id="ARBA00022475"/>
    </source>
</evidence>
<dbReference type="SUPFAM" id="SSF50331">
    <property type="entry name" value="MOP-like"/>
    <property type="match status" value="1"/>
</dbReference>
<comment type="similarity">
    <text evidence="7">Belongs to the ABC transporter superfamily. Spermidine/putrescine importer (TC 3.A.1.11.1) family.</text>
</comment>
<accession>A0A1T4QAL5</accession>
<name>A0A1T4QAL5_9GAMM</name>
<reference evidence="9 10" key="1">
    <citation type="submission" date="2017-01" db="EMBL/GenBank/DDBJ databases">
        <title>Genome Sequencing of a Marine Spirillum, Oceanospirillum multiglobuliferum ATCC 33336, from Japan.</title>
        <authorList>
            <person name="Carney J.G."/>
            <person name="Trachtenberg A.M."/>
            <person name="Rheaume B.A."/>
            <person name="Linnane J.D."/>
            <person name="Pitts N.L."/>
            <person name="Mykles D.L."/>
            <person name="Maclea K.S."/>
        </authorList>
    </citation>
    <scope>NUCLEOTIDE SEQUENCE [LARGE SCALE GENOMIC DNA]</scope>
    <source>
        <strain evidence="9 10">ATCC 33336</strain>
    </source>
</reference>
<evidence type="ECO:0000259" key="8">
    <source>
        <dbReference type="PROSITE" id="PS50893"/>
    </source>
</evidence>
<proteinExistence type="inferred from homology"/>
<evidence type="ECO:0000256" key="3">
    <source>
        <dbReference type="ARBA" id="ARBA00022741"/>
    </source>
</evidence>
<evidence type="ECO:0000256" key="1">
    <source>
        <dbReference type="ARBA" id="ARBA00022448"/>
    </source>
</evidence>
<dbReference type="PROSITE" id="PS00211">
    <property type="entry name" value="ABC_TRANSPORTER_1"/>
    <property type="match status" value="1"/>
</dbReference>
<dbReference type="GO" id="GO:0016887">
    <property type="term" value="F:ATP hydrolysis activity"/>
    <property type="evidence" value="ECO:0007669"/>
    <property type="project" value="InterPro"/>
</dbReference>
<keyword evidence="4 7" id="KW-0067">ATP-binding</keyword>
<keyword evidence="6 7" id="KW-0472">Membrane</keyword>
<keyword evidence="2 7" id="KW-1003">Cell membrane</keyword>
<dbReference type="Pfam" id="PF00005">
    <property type="entry name" value="ABC_tran"/>
    <property type="match status" value="1"/>
</dbReference>
<keyword evidence="5 7" id="KW-1278">Translocase</keyword>
<dbReference type="PROSITE" id="PS50893">
    <property type="entry name" value="ABC_TRANSPORTER_2"/>
    <property type="match status" value="1"/>
</dbReference>
<dbReference type="PANTHER" id="PTHR42781">
    <property type="entry name" value="SPERMIDINE/PUTRESCINE IMPORT ATP-BINDING PROTEIN POTA"/>
    <property type="match status" value="1"/>
</dbReference>
<dbReference type="PANTHER" id="PTHR42781:SF6">
    <property type="entry name" value="SPERMIDINE_PUTRESCINE IMPORT ATP-BINDING PROTEIN POTA"/>
    <property type="match status" value="1"/>
</dbReference>
<comment type="function">
    <text evidence="7">Part of the ABC transporter complex PotABCD involved in spermidine/putrescine import. Responsible for energy coupling to the transport system.</text>
</comment>
<protein>
    <recommendedName>
        <fullName evidence="7">Spermidine/putrescine import ATP-binding protein PotA</fullName>
        <ecNumber evidence="7">7.6.2.11</ecNumber>
    </recommendedName>
</protein>
<feature type="domain" description="ABC transporter" evidence="8">
    <location>
        <begin position="8"/>
        <end position="239"/>
    </location>
</feature>
<dbReference type="AlphaFoldDB" id="A0A1T4QAL5"/>
<evidence type="ECO:0000256" key="7">
    <source>
        <dbReference type="RuleBase" id="RU364083"/>
    </source>
</evidence>
<evidence type="ECO:0000313" key="10">
    <source>
        <dbReference type="Proteomes" id="UP000191418"/>
    </source>
</evidence>
<dbReference type="GO" id="GO:0043190">
    <property type="term" value="C:ATP-binding cassette (ABC) transporter complex"/>
    <property type="evidence" value="ECO:0007669"/>
    <property type="project" value="InterPro"/>
</dbReference>